<name>A0A1B9E3E9_9FLAO</name>
<dbReference type="OrthoDB" id="1419485at2"/>
<feature type="signal peptide" evidence="1">
    <location>
        <begin position="1"/>
        <end position="19"/>
    </location>
</feature>
<keyword evidence="4" id="KW-1185">Reference proteome</keyword>
<gene>
    <name evidence="3" type="ORF">LPBF_05910</name>
</gene>
<evidence type="ECO:0000313" key="4">
    <source>
        <dbReference type="Proteomes" id="UP000093510"/>
    </source>
</evidence>
<comment type="caution">
    <text evidence="3">The sequence shown here is derived from an EMBL/GenBank/DDBJ whole genome shotgun (WGS) entry which is preliminary data.</text>
</comment>
<accession>A0A1B9E3E9</accession>
<reference evidence="3 4" key="1">
    <citation type="submission" date="2016-03" db="EMBL/GenBank/DDBJ databases">
        <authorList>
            <person name="Ploux O."/>
        </authorList>
    </citation>
    <scope>NUCLEOTIDE SEQUENCE [LARGE SCALE GENOMIC DNA]</scope>
    <source>
        <strain evidence="3 4">LPB0076</strain>
    </source>
</reference>
<keyword evidence="1" id="KW-0732">Signal</keyword>
<dbReference type="STRING" id="1763534.GCA_001831475_01186"/>
<dbReference type="Proteomes" id="UP000093510">
    <property type="component" value="Unassembled WGS sequence"/>
</dbReference>
<protein>
    <recommendedName>
        <fullName evidence="2">Putative auto-transporter adhesin head GIN domain-containing protein</fullName>
    </recommendedName>
</protein>
<proteinExistence type="predicted"/>
<dbReference type="Pfam" id="PF10988">
    <property type="entry name" value="DUF2807"/>
    <property type="match status" value="1"/>
</dbReference>
<evidence type="ECO:0000256" key="1">
    <source>
        <dbReference type="SAM" id="SignalP"/>
    </source>
</evidence>
<sequence length="276" mass="30521">MKKITTLLLLTLFTSIAVAQKKEKIKGSKKVTTEQKDISSFSVLEISDNIEVHLEKGENAALEIEADDNLHDLFVIESNEKALRVSTNKEASRYKKMVVKITYTNKLRSILAKNDTEINAIQEIIVDSLKVTSLDNAKVFMNAKVTDFVLETDDKSKVELNLKASKARLVLSKDSALKALIATTDLTCDLYQKAEAKIEGDATNATLRLDHNAQLVAEKLVVKNIALTTESYSTGSVHATKSIVIQASDKSEIALYGNAKIDLGKFTDEVKLFKKK</sequence>
<evidence type="ECO:0000313" key="3">
    <source>
        <dbReference type="EMBL" id="OCB76472.1"/>
    </source>
</evidence>
<dbReference type="AlphaFoldDB" id="A0A1B9E3E9"/>
<dbReference type="InterPro" id="IPR021255">
    <property type="entry name" value="DUF2807"/>
</dbReference>
<dbReference type="EMBL" id="LVEP01000022">
    <property type="protein sequence ID" value="OCB76472.1"/>
    <property type="molecule type" value="Genomic_DNA"/>
</dbReference>
<dbReference type="RefSeq" id="WP_066333731.1">
    <property type="nucleotide sequence ID" value="NZ_CP017688.1"/>
</dbReference>
<evidence type="ECO:0000259" key="2">
    <source>
        <dbReference type="Pfam" id="PF10988"/>
    </source>
</evidence>
<feature type="chain" id="PRO_5008625249" description="Putative auto-transporter adhesin head GIN domain-containing protein" evidence="1">
    <location>
        <begin position="20"/>
        <end position="276"/>
    </location>
</feature>
<dbReference type="Gene3D" id="2.160.20.120">
    <property type="match status" value="1"/>
</dbReference>
<feature type="domain" description="Putative auto-transporter adhesin head GIN" evidence="2">
    <location>
        <begin position="41"/>
        <end position="259"/>
    </location>
</feature>
<organism evidence="3 4">
    <name type="scientific">Flavobacterium crassostreae</name>
    <dbReference type="NCBI Taxonomy" id="1763534"/>
    <lineage>
        <taxon>Bacteria</taxon>
        <taxon>Pseudomonadati</taxon>
        <taxon>Bacteroidota</taxon>
        <taxon>Flavobacteriia</taxon>
        <taxon>Flavobacteriales</taxon>
        <taxon>Flavobacteriaceae</taxon>
        <taxon>Flavobacterium</taxon>
    </lineage>
</organism>